<organism evidence="1 3">
    <name type="scientific">Medicago truncatula</name>
    <name type="common">Barrel medic</name>
    <name type="synonym">Medicago tribuloides</name>
    <dbReference type="NCBI Taxonomy" id="3880"/>
    <lineage>
        <taxon>Eukaryota</taxon>
        <taxon>Viridiplantae</taxon>
        <taxon>Streptophyta</taxon>
        <taxon>Embryophyta</taxon>
        <taxon>Tracheophyta</taxon>
        <taxon>Spermatophyta</taxon>
        <taxon>Magnoliopsida</taxon>
        <taxon>eudicotyledons</taxon>
        <taxon>Gunneridae</taxon>
        <taxon>Pentapetalae</taxon>
        <taxon>rosids</taxon>
        <taxon>fabids</taxon>
        <taxon>Fabales</taxon>
        <taxon>Fabaceae</taxon>
        <taxon>Papilionoideae</taxon>
        <taxon>50 kb inversion clade</taxon>
        <taxon>NPAAA clade</taxon>
        <taxon>Hologalegina</taxon>
        <taxon>IRL clade</taxon>
        <taxon>Trifolieae</taxon>
        <taxon>Medicago</taxon>
    </lineage>
</organism>
<dbReference type="EnsemblPlants" id="AES62075">
    <property type="protein sequence ID" value="AES62075"/>
    <property type="gene ID" value="MTR_1g093640"/>
</dbReference>
<evidence type="ECO:0000313" key="1">
    <source>
        <dbReference type="EMBL" id="AES62075.1"/>
    </source>
</evidence>
<reference evidence="1 3" key="2">
    <citation type="journal article" date="2014" name="BMC Genomics">
        <title>An improved genome release (version Mt4.0) for the model legume Medicago truncatula.</title>
        <authorList>
            <person name="Tang H."/>
            <person name="Krishnakumar V."/>
            <person name="Bidwell S."/>
            <person name="Rosen B."/>
            <person name="Chan A."/>
            <person name="Zhou S."/>
            <person name="Gentzbittel L."/>
            <person name="Childs K.L."/>
            <person name="Yandell M."/>
            <person name="Gundlach H."/>
            <person name="Mayer K.F."/>
            <person name="Schwartz D.C."/>
            <person name="Town C.D."/>
        </authorList>
    </citation>
    <scope>GENOME REANNOTATION</scope>
    <source>
        <strain evidence="2 3">cv. Jemalong A17</strain>
    </source>
</reference>
<reference evidence="1 3" key="1">
    <citation type="journal article" date="2011" name="Nature">
        <title>The Medicago genome provides insight into the evolution of rhizobial symbioses.</title>
        <authorList>
            <person name="Young N.D."/>
            <person name="Debelle F."/>
            <person name="Oldroyd G.E."/>
            <person name="Geurts R."/>
            <person name="Cannon S.B."/>
            <person name="Udvardi M.K."/>
            <person name="Benedito V.A."/>
            <person name="Mayer K.F."/>
            <person name="Gouzy J."/>
            <person name="Schoof H."/>
            <person name="Van de Peer Y."/>
            <person name="Proost S."/>
            <person name="Cook D.R."/>
            <person name="Meyers B.C."/>
            <person name="Spannagl M."/>
            <person name="Cheung F."/>
            <person name="De Mita S."/>
            <person name="Krishnakumar V."/>
            <person name="Gundlach H."/>
            <person name="Zhou S."/>
            <person name="Mudge J."/>
            <person name="Bharti A.K."/>
            <person name="Murray J.D."/>
            <person name="Naoumkina M.A."/>
            <person name="Rosen B."/>
            <person name="Silverstein K.A."/>
            <person name="Tang H."/>
            <person name="Rombauts S."/>
            <person name="Zhao P.X."/>
            <person name="Zhou P."/>
            <person name="Barbe V."/>
            <person name="Bardou P."/>
            <person name="Bechner M."/>
            <person name="Bellec A."/>
            <person name="Berger A."/>
            <person name="Berges H."/>
            <person name="Bidwell S."/>
            <person name="Bisseling T."/>
            <person name="Choisne N."/>
            <person name="Couloux A."/>
            <person name="Denny R."/>
            <person name="Deshpande S."/>
            <person name="Dai X."/>
            <person name="Doyle J.J."/>
            <person name="Dudez A.M."/>
            <person name="Farmer A.D."/>
            <person name="Fouteau S."/>
            <person name="Franken C."/>
            <person name="Gibelin C."/>
            <person name="Gish J."/>
            <person name="Goldstein S."/>
            <person name="Gonzalez A.J."/>
            <person name="Green P.J."/>
            <person name="Hallab A."/>
            <person name="Hartog M."/>
            <person name="Hua A."/>
            <person name="Humphray S.J."/>
            <person name="Jeong D.H."/>
            <person name="Jing Y."/>
            <person name="Jocker A."/>
            <person name="Kenton S.M."/>
            <person name="Kim D.J."/>
            <person name="Klee K."/>
            <person name="Lai H."/>
            <person name="Lang C."/>
            <person name="Lin S."/>
            <person name="Macmil S.L."/>
            <person name="Magdelenat G."/>
            <person name="Matthews L."/>
            <person name="McCorrison J."/>
            <person name="Monaghan E.L."/>
            <person name="Mun J.H."/>
            <person name="Najar F.Z."/>
            <person name="Nicholson C."/>
            <person name="Noirot C."/>
            <person name="O'Bleness M."/>
            <person name="Paule C.R."/>
            <person name="Poulain J."/>
            <person name="Prion F."/>
            <person name="Qin B."/>
            <person name="Qu C."/>
            <person name="Retzel E.F."/>
            <person name="Riddle C."/>
            <person name="Sallet E."/>
            <person name="Samain S."/>
            <person name="Samson N."/>
            <person name="Sanders I."/>
            <person name="Saurat O."/>
            <person name="Scarpelli C."/>
            <person name="Schiex T."/>
            <person name="Segurens B."/>
            <person name="Severin A.J."/>
            <person name="Sherrier D.J."/>
            <person name="Shi R."/>
            <person name="Sims S."/>
            <person name="Singer S.R."/>
            <person name="Sinharoy S."/>
            <person name="Sterck L."/>
            <person name="Viollet A."/>
            <person name="Wang B.B."/>
            <person name="Wang K."/>
            <person name="Wang M."/>
            <person name="Wang X."/>
            <person name="Warfsmann J."/>
            <person name="Weissenbach J."/>
            <person name="White D.D."/>
            <person name="White J.D."/>
            <person name="Wiley G.B."/>
            <person name="Wincker P."/>
            <person name="Xing Y."/>
            <person name="Yang L."/>
            <person name="Yao Z."/>
            <person name="Ying F."/>
            <person name="Zhai J."/>
            <person name="Zhou L."/>
            <person name="Zuber A."/>
            <person name="Denarie J."/>
            <person name="Dixon R.A."/>
            <person name="May G.D."/>
            <person name="Schwartz D.C."/>
            <person name="Rogers J."/>
            <person name="Quetier F."/>
            <person name="Town C.D."/>
            <person name="Roe B.A."/>
        </authorList>
    </citation>
    <scope>NUCLEOTIDE SEQUENCE [LARGE SCALE GENOMIC DNA]</scope>
    <source>
        <strain evidence="1">A17</strain>
        <strain evidence="2 3">cv. Jemalong A17</strain>
    </source>
</reference>
<protein>
    <submittedName>
        <fullName evidence="1 2">Uncharacterized protein</fullName>
    </submittedName>
</protein>
<dbReference type="HOGENOM" id="CLU_1878479_0_0_1"/>
<gene>
    <name evidence="1" type="ordered locus">MTR_1g093640</name>
</gene>
<dbReference type="PaxDb" id="3880-AES62075"/>
<dbReference type="EMBL" id="CM001217">
    <property type="protein sequence ID" value="AES62075.1"/>
    <property type="molecule type" value="Genomic_DNA"/>
</dbReference>
<keyword evidence="3" id="KW-1185">Reference proteome</keyword>
<accession>G7I494</accession>
<proteinExistence type="predicted"/>
<reference evidence="2" key="3">
    <citation type="submission" date="2015-04" db="UniProtKB">
        <authorList>
            <consortium name="EnsemblPlants"/>
        </authorList>
    </citation>
    <scope>IDENTIFICATION</scope>
    <source>
        <strain evidence="2">cv. Jemalong A17</strain>
    </source>
</reference>
<name>G7I494_MEDTR</name>
<dbReference type="AlphaFoldDB" id="G7I494"/>
<evidence type="ECO:0000313" key="2">
    <source>
        <dbReference type="EnsemblPlants" id="AES62075"/>
    </source>
</evidence>
<dbReference type="Proteomes" id="UP000002051">
    <property type="component" value="Unassembled WGS sequence"/>
</dbReference>
<evidence type="ECO:0000313" key="3">
    <source>
        <dbReference type="Proteomes" id="UP000002051"/>
    </source>
</evidence>
<sequence length="136" mass="15016">MCGILSWNHVFIRYLTQTQHPNVRSFLFRYDEHRNSICRCSIVVSIPACHAGDPGSIPGSASSALNTAGFLDSRESGSTFDAVEHYGIQYNDLELKCQQGRCSIVVSIPACHPGDPGLIPGSGVSFFYIFFVFVYF</sequence>